<dbReference type="SUPFAM" id="SSF51430">
    <property type="entry name" value="NAD(P)-linked oxidoreductase"/>
    <property type="match status" value="1"/>
</dbReference>
<evidence type="ECO:0000256" key="3">
    <source>
        <dbReference type="ARBA" id="ARBA00023002"/>
    </source>
</evidence>
<dbReference type="PROSITE" id="PS00063">
    <property type="entry name" value="ALDOKETO_REDUCTASE_3"/>
    <property type="match status" value="1"/>
</dbReference>
<proteinExistence type="inferred from homology"/>
<dbReference type="CDD" id="cd19071">
    <property type="entry name" value="AKR_AKR1-5-like"/>
    <property type="match status" value="1"/>
</dbReference>
<evidence type="ECO:0000256" key="1">
    <source>
        <dbReference type="ARBA" id="ARBA00007905"/>
    </source>
</evidence>
<dbReference type="FunFam" id="3.20.20.100:FF:000015">
    <property type="entry name" value="Oxidoreductase, aldo/keto reductase family"/>
    <property type="match status" value="1"/>
</dbReference>
<sequence>MAVPTVTLNNGVTMPQLGFGTWQVGYDAVAAALAAGYRCFDTAEMYRNETAVAAALADSGLDRSDVFITTKLWNNHHGFQPALDAFHASRRRLGLDVIDLYLIHWPNASDAVNVETWRALEQLYAEGVVRAIGVSNFSPAQLAVLLEACDVVPAVNQIELNPSRPRLEERVYHARHGIATQAWAPLAKGGALLTHPVITEIAEAHQKTPAQVVLRWHLQHGILVIPRSATPERIRSNFAVTDFSLAPQEMAAVDALGA</sequence>
<keyword evidence="2" id="KW-0521">NADP</keyword>
<dbReference type="PANTHER" id="PTHR43827">
    <property type="entry name" value="2,5-DIKETO-D-GLUCONIC ACID REDUCTASE"/>
    <property type="match status" value="1"/>
</dbReference>
<evidence type="ECO:0000256" key="5">
    <source>
        <dbReference type="PIRSR" id="PIRSR000097-2"/>
    </source>
</evidence>
<name>A0A9P2TA69_THEFU</name>
<dbReference type="Gene3D" id="3.20.20.100">
    <property type="entry name" value="NADP-dependent oxidoreductase domain"/>
    <property type="match status" value="1"/>
</dbReference>
<comment type="caution">
    <text evidence="8">The sequence shown here is derived from an EMBL/GenBank/DDBJ whole genome shotgun (WGS) entry which is preliminary data.</text>
</comment>
<keyword evidence="3" id="KW-0560">Oxidoreductase</keyword>
<dbReference type="RefSeq" id="WP_011292113.1">
    <property type="nucleotide sequence ID" value="NZ_AOSG01000046.1"/>
</dbReference>
<dbReference type="InterPro" id="IPR020471">
    <property type="entry name" value="AKR"/>
</dbReference>
<gene>
    <name evidence="8" type="ORF">TM51_08721</name>
</gene>
<evidence type="ECO:0000259" key="7">
    <source>
        <dbReference type="Pfam" id="PF00248"/>
    </source>
</evidence>
<evidence type="ECO:0000313" key="8">
    <source>
        <dbReference type="EMBL" id="EOR71225.1"/>
    </source>
</evidence>
<feature type="site" description="Lowers pKa of active site Tyr" evidence="6">
    <location>
        <position position="71"/>
    </location>
</feature>
<dbReference type="PIRSF" id="PIRSF000097">
    <property type="entry name" value="AKR"/>
    <property type="match status" value="1"/>
</dbReference>
<feature type="domain" description="NADP-dependent oxidoreductase" evidence="7">
    <location>
        <begin position="17"/>
        <end position="256"/>
    </location>
</feature>
<dbReference type="PROSITE" id="PS00062">
    <property type="entry name" value="ALDOKETO_REDUCTASE_2"/>
    <property type="match status" value="1"/>
</dbReference>
<accession>A0A9P2TA69</accession>
<protein>
    <submittedName>
        <fullName evidence="8">2,5-didehydrogluconate reductase</fullName>
    </submittedName>
</protein>
<dbReference type="InterPro" id="IPR036812">
    <property type="entry name" value="NAD(P)_OxRdtase_dom_sf"/>
</dbReference>
<feature type="binding site" evidence="5">
    <location>
        <position position="104"/>
    </location>
    <ligand>
        <name>substrate</name>
    </ligand>
</feature>
<dbReference type="InterPro" id="IPR023210">
    <property type="entry name" value="NADP_OxRdtase_dom"/>
</dbReference>
<dbReference type="EMBL" id="AOSG01000046">
    <property type="protein sequence ID" value="EOR71225.1"/>
    <property type="molecule type" value="Genomic_DNA"/>
</dbReference>
<organism evidence="8 9">
    <name type="scientific">Thermobifida fusca TM51</name>
    <dbReference type="NCBI Taxonomy" id="1169414"/>
    <lineage>
        <taxon>Bacteria</taxon>
        <taxon>Bacillati</taxon>
        <taxon>Actinomycetota</taxon>
        <taxon>Actinomycetes</taxon>
        <taxon>Streptosporangiales</taxon>
        <taxon>Nocardiopsidaceae</taxon>
        <taxon>Thermobifida</taxon>
    </lineage>
</organism>
<keyword evidence="9" id="KW-1185">Reference proteome</keyword>
<evidence type="ECO:0000256" key="6">
    <source>
        <dbReference type="PIRSR" id="PIRSR000097-3"/>
    </source>
</evidence>
<feature type="active site" description="Proton donor" evidence="4">
    <location>
        <position position="46"/>
    </location>
</feature>
<dbReference type="PRINTS" id="PR00069">
    <property type="entry name" value="ALDKETRDTASE"/>
</dbReference>
<dbReference type="AlphaFoldDB" id="A0A9P2TA69"/>
<dbReference type="GO" id="GO:0016616">
    <property type="term" value="F:oxidoreductase activity, acting on the CH-OH group of donors, NAD or NADP as acceptor"/>
    <property type="evidence" value="ECO:0007669"/>
    <property type="project" value="UniProtKB-ARBA"/>
</dbReference>
<dbReference type="PANTHER" id="PTHR43827:SF3">
    <property type="entry name" value="NADP-DEPENDENT OXIDOREDUCTASE DOMAIN-CONTAINING PROTEIN"/>
    <property type="match status" value="1"/>
</dbReference>
<evidence type="ECO:0000256" key="4">
    <source>
        <dbReference type="PIRSR" id="PIRSR000097-1"/>
    </source>
</evidence>
<reference evidence="8 9" key="1">
    <citation type="journal article" date="2013" name="Genome Announc.">
        <title>Draft Genome Sequence of the Lignocellulose Decomposer Thermobifida fusca Strain TM51.</title>
        <authorList>
            <person name="Toth A."/>
            <person name="Barna T."/>
            <person name="Nagy I."/>
            <person name="Horvath B."/>
            <person name="Nagy I."/>
            <person name="Tancsics A."/>
            <person name="Kriszt B."/>
            <person name="Baka E."/>
            <person name="Fekete C."/>
            <person name="Kukolya J."/>
        </authorList>
    </citation>
    <scope>NUCLEOTIDE SEQUENCE [LARGE SCALE GENOMIC DNA]</scope>
    <source>
        <strain evidence="8 9">TM51</strain>
    </source>
</reference>
<comment type="similarity">
    <text evidence="1">Belongs to the aldo/keto reductase family.</text>
</comment>
<dbReference type="Proteomes" id="UP000014184">
    <property type="component" value="Unassembled WGS sequence"/>
</dbReference>
<evidence type="ECO:0000256" key="2">
    <source>
        <dbReference type="ARBA" id="ARBA00022857"/>
    </source>
</evidence>
<dbReference type="InterPro" id="IPR018170">
    <property type="entry name" value="Aldo/ket_reductase_CS"/>
</dbReference>
<evidence type="ECO:0000313" key="9">
    <source>
        <dbReference type="Proteomes" id="UP000014184"/>
    </source>
</evidence>
<dbReference type="Pfam" id="PF00248">
    <property type="entry name" value="Aldo_ket_red"/>
    <property type="match status" value="1"/>
</dbReference>